<comment type="caution">
    <text evidence="1">The sequence shown here is derived from an EMBL/GenBank/DDBJ whole genome shotgun (WGS) entry which is preliminary data.</text>
</comment>
<name>A0A397IQA4_9GLOM</name>
<proteinExistence type="predicted"/>
<gene>
    <name evidence="1" type="ORF">Glove_197g36</name>
</gene>
<keyword evidence="2" id="KW-1185">Reference proteome</keyword>
<dbReference type="EMBL" id="PQFF01000185">
    <property type="protein sequence ID" value="RHZ76438.1"/>
    <property type="molecule type" value="Genomic_DNA"/>
</dbReference>
<evidence type="ECO:0000313" key="1">
    <source>
        <dbReference type="EMBL" id="RHZ76438.1"/>
    </source>
</evidence>
<organism evidence="1 2">
    <name type="scientific">Diversispora epigaea</name>
    <dbReference type="NCBI Taxonomy" id="1348612"/>
    <lineage>
        <taxon>Eukaryota</taxon>
        <taxon>Fungi</taxon>
        <taxon>Fungi incertae sedis</taxon>
        <taxon>Mucoromycota</taxon>
        <taxon>Glomeromycotina</taxon>
        <taxon>Glomeromycetes</taxon>
        <taxon>Diversisporales</taxon>
        <taxon>Diversisporaceae</taxon>
        <taxon>Diversispora</taxon>
    </lineage>
</organism>
<dbReference type="OrthoDB" id="10484259at2759"/>
<protein>
    <submittedName>
        <fullName evidence="1">Uncharacterized protein</fullName>
    </submittedName>
</protein>
<sequence>MLNLIKDILAIANKAFTILEYCGKSIDVVDEGSRRDSVSSQISKTSTLVNEFNHNIEINSPRTSSQGQLMDLDKNEETDFPVILRISPKDFDT</sequence>
<dbReference type="AlphaFoldDB" id="A0A397IQA4"/>
<dbReference type="Proteomes" id="UP000266861">
    <property type="component" value="Unassembled WGS sequence"/>
</dbReference>
<reference evidence="1 2" key="1">
    <citation type="submission" date="2018-08" db="EMBL/GenBank/DDBJ databases">
        <title>Genome and evolution of the arbuscular mycorrhizal fungus Diversispora epigaea (formerly Glomus versiforme) and its bacterial endosymbionts.</title>
        <authorList>
            <person name="Sun X."/>
            <person name="Fei Z."/>
            <person name="Harrison M."/>
        </authorList>
    </citation>
    <scope>NUCLEOTIDE SEQUENCE [LARGE SCALE GENOMIC DNA]</scope>
    <source>
        <strain evidence="1 2">IT104</strain>
    </source>
</reference>
<evidence type="ECO:0000313" key="2">
    <source>
        <dbReference type="Proteomes" id="UP000266861"/>
    </source>
</evidence>
<accession>A0A397IQA4</accession>